<reference evidence="5 6" key="1">
    <citation type="submission" date="2017-07" db="EMBL/GenBank/DDBJ databases">
        <title>Virgibacillus sp. LM2416.</title>
        <authorList>
            <person name="Tak E.J."/>
            <person name="Bae J.-W."/>
        </authorList>
    </citation>
    <scope>NUCLEOTIDE SEQUENCE [LARGE SCALE GENOMIC DNA]</scope>
    <source>
        <strain evidence="5 6">LM2416</strain>
    </source>
</reference>
<dbReference type="InterPro" id="IPR020084">
    <property type="entry name" value="NUDIX_hydrolase_CS"/>
</dbReference>
<feature type="domain" description="Nudix hydrolase" evidence="4">
    <location>
        <begin position="4"/>
        <end position="124"/>
    </location>
</feature>
<keyword evidence="6" id="KW-1185">Reference proteome</keyword>
<dbReference type="KEGG" id="vil:CFK37_19005"/>
<dbReference type="PROSITE" id="PS51462">
    <property type="entry name" value="NUDIX"/>
    <property type="match status" value="1"/>
</dbReference>
<dbReference type="InterPro" id="IPR020476">
    <property type="entry name" value="Nudix_hydrolase"/>
</dbReference>
<dbReference type="InterPro" id="IPR015797">
    <property type="entry name" value="NUDIX_hydrolase-like_dom_sf"/>
</dbReference>
<organism evidence="5 6">
    <name type="scientific">Virgibacillus phasianinus</name>
    <dbReference type="NCBI Taxonomy" id="2017483"/>
    <lineage>
        <taxon>Bacteria</taxon>
        <taxon>Bacillati</taxon>
        <taxon>Bacillota</taxon>
        <taxon>Bacilli</taxon>
        <taxon>Bacillales</taxon>
        <taxon>Bacillaceae</taxon>
        <taxon>Virgibacillus</taxon>
    </lineage>
</organism>
<dbReference type="Proteomes" id="UP000198312">
    <property type="component" value="Chromosome"/>
</dbReference>
<dbReference type="Gene3D" id="3.90.79.10">
    <property type="entry name" value="Nucleoside Triphosphate Pyrophosphohydrolase"/>
    <property type="match status" value="1"/>
</dbReference>
<evidence type="ECO:0000256" key="2">
    <source>
        <dbReference type="ARBA" id="ARBA00022801"/>
    </source>
</evidence>
<dbReference type="Pfam" id="PF00293">
    <property type="entry name" value="NUDIX"/>
    <property type="match status" value="1"/>
</dbReference>
<evidence type="ECO:0000256" key="1">
    <source>
        <dbReference type="ARBA" id="ARBA00001946"/>
    </source>
</evidence>
<dbReference type="PANTHER" id="PTHR43046:SF2">
    <property type="entry name" value="8-OXO-DGTP DIPHOSPHATASE-RELATED"/>
    <property type="match status" value="1"/>
</dbReference>
<evidence type="ECO:0000256" key="3">
    <source>
        <dbReference type="RuleBase" id="RU003476"/>
    </source>
</evidence>
<dbReference type="EMBL" id="CP022315">
    <property type="protein sequence ID" value="ASK64094.1"/>
    <property type="molecule type" value="Genomic_DNA"/>
</dbReference>
<comment type="cofactor">
    <cofactor evidence="1">
        <name>Mg(2+)</name>
        <dbReference type="ChEBI" id="CHEBI:18420"/>
    </cofactor>
</comment>
<dbReference type="SUPFAM" id="SSF55811">
    <property type="entry name" value="Nudix"/>
    <property type="match status" value="1"/>
</dbReference>
<dbReference type="CDD" id="cd02883">
    <property type="entry name" value="NUDIX_Hydrolase"/>
    <property type="match status" value="1"/>
</dbReference>
<comment type="similarity">
    <text evidence="3">Belongs to the Nudix hydrolase family.</text>
</comment>
<dbReference type="PROSITE" id="PS00893">
    <property type="entry name" value="NUDIX_BOX"/>
    <property type="match status" value="1"/>
</dbReference>
<dbReference type="PANTHER" id="PTHR43046">
    <property type="entry name" value="GDP-MANNOSE MANNOSYL HYDROLASE"/>
    <property type="match status" value="1"/>
</dbReference>
<evidence type="ECO:0000313" key="6">
    <source>
        <dbReference type="Proteomes" id="UP000198312"/>
    </source>
</evidence>
<dbReference type="PRINTS" id="PR00502">
    <property type="entry name" value="NUDIXFAMILY"/>
</dbReference>
<evidence type="ECO:0000313" key="5">
    <source>
        <dbReference type="EMBL" id="ASK64094.1"/>
    </source>
</evidence>
<accession>A0A220U710</accession>
<sequence>MNMAETSGCFTIVINKEGQILLAKRKDYPLWDLPGGTLEKGEPLENCAIRETEEETGYIISVKRKIGEYYQPQYDDMQHLFLGELEGGSPIENGPETEKVKWISLHKLPLLMIPNRKKQIKNHLKHKDIIVKDSITVSYFRILLYKGLFRVLSKIS</sequence>
<name>A0A220U710_9BACI</name>
<gene>
    <name evidence="5" type="ORF">CFK37_19005</name>
</gene>
<dbReference type="InterPro" id="IPR000086">
    <property type="entry name" value="NUDIX_hydrolase_dom"/>
</dbReference>
<evidence type="ECO:0000259" key="4">
    <source>
        <dbReference type="PROSITE" id="PS51462"/>
    </source>
</evidence>
<dbReference type="GO" id="GO:0016787">
    <property type="term" value="F:hydrolase activity"/>
    <property type="evidence" value="ECO:0007669"/>
    <property type="project" value="UniProtKB-KW"/>
</dbReference>
<dbReference type="AlphaFoldDB" id="A0A220U710"/>
<proteinExistence type="inferred from homology"/>
<dbReference type="OrthoDB" id="9804563at2"/>
<keyword evidence="2 3" id="KW-0378">Hydrolase</keyword>
<protein>
    <submittedName>
        <fullName evidence="5">DNA mismatch repair protein MutT</fullName>
    </submittedName>
</protein>